<dbReference type="Proteomes" id="UP001146469">
    <property type="component" value="Unassembled WGS sequence"/>
</dbReference>
<dbReference type="EC" id="2.1.1.297" evidence="1"/>
<dbReference type="GO" id="GO:0102559">
    <property type="term" value="F:peptide chain release factor N(5)-glutamine methyltransferase activity"/>
    <property type="evidence" value="ECO:0007669"/>
    <property type="project" value="UniProtKB-EC"/>
</dbReference>
<dbReference type="PANTHER" id="PTHR18895">
    <property type="entry name" value="HEMK METHYLTRANSFERASE"/>
    <property type="match status" value="1"/>
</dbReference>
<protein>
    <recommendedName>
        <fullName evidence="1">peptide chain release factor N(5)-glutamine methyltransferase</fullName>
        <ecNumber evidence="1">2.1.1.297</ecNumber>
    </recommendedName>
</protein>
<keyword evidence="3" id="KW-0808">Transferase</keyword>
<evidence type="ECO:0000313" key="8">
    <source>
        <dbReference type="EMBL" id="MCZ9289375.1"/>
    </source>
</evidence>
<organism evidence="8 9">
    <name type="scientific">Corynebacterium evansiae</name>
    <dbReference type="NCBI Taxonomy" id="2913499"/>
    <lineage>
        <taxon>Bacteria</taxon>
        <taxon>Bacillati</taxon>
        <taxon>Actinomycetota</taxon>
        <taxon>Actinomycetes</taxon>
        <taxon>Mycobacteriales</taxon>
        <taxon>Corynebacteriaceae</taxon>
        <taxon>Corynebacterium</taxon>
    </lineage>
</organism>
<dbReference type="Gene3D" id="3.40.50.150">
    <property type="entry name" value="Vaccinia Virus protein VP39"/>
    <property type="match status" value="1"/>
</dbReference>
<dbReference type="PANTHER" id="PTHR18895:SF74">
    <property type="entry name" value="MTRF1L RELEASE FACTOR GLUTAMINE METHYLTRANSFERASE"/>
    <property type="match status" value="1"/>
</dbReference>
<dbReference type="InterPro" id="IPR050320">
    <property type="entry name" value="N5-glutamine_MTase"/>
</dbReference>
<dbReference type="InterPro" id="IPR040758">
    <property type="entry name" value="PrmC_N"/>
</dbReference>
<sequence length="321" mass="33583">MAEQQNGGTLNINQAIREATAQLSAAGIDSAAVDARLLMRYLLADPGTGPAAPGTGADTAALAAPRAAVDPGTLFMRADDPAPSAYADWVARRAAREPLQHIVGSAPFCGLDLFVEPGCFVPRPETELLADWAARFLNGRPAPHVVDLCCGPGTLGLGVSFLYDAPISLTGIELSRDALRLAERNARLVPQAKATFVQADLAVDDPAELPATAGVFSEAFAPADVVVCNPPYVPESAEVSPEVAADPHAAVFSGDDGLELMPRVLQWAEALGRAGGGVGIEHDDSNGAQVAAMMQQRGWREITQHHDLAGRPRFVTALLTQ</sequence>
<evidence type="ECO:0000256" key="5">
    <source>
        <dbReference type="ARBA" id="ARBA00048391"/>
    </source>
</evidence>
<reference evidence="8" key="1">
    <citation type="submission" date="2022-02" db="EMBL/GenBank/DDBJ databases">
        <title>Corynebacterium sp. from urogenital microbiome.</title>
        <authorList>
            <person name="Cappelli E.A."/>
            <person name="Ribeiro T.G."/>
            <person name="Peixe L."/>
        </authorList>
    </citation>
    <scope>NUCLEOTIDE SEQUENCE</scope>
    <source>
        <strain evidence="8">C8Ua_174</strain>
    </source>
</reference>
<comment type="caution">
    <text evidence="8">The sequence shown here is derived from an EMBL/GenBank/DDBJ whole genome shotgun (WGS) entry which is preliminary data.</text>
</comment>
<evidence type="ECO:0000256" key="2">
    <source>
        <dbReference type="ARBA" id="ARBA00022603"/>
    </source>
</evidence>
<dbReference type="PROSITE" id="PS00092">
    <property type="entry name" value="N6_MTASE"/>
    <property type="match status" value="1"/>
</dbReference>
<accession>A0A9X3LLP1</accession>
<evidence type="ECO:0000256" key="3">
    <source>
        <dbReference type="ARBA" id="ARBA00022679"/>
    </source>
</evidence>
<evidence type="ECO:0000256" key="1">
    <source>
        <dbReference type="ARBA" id="ARBA00012771"/>
    </source>
</evidence>
<dbReference type="RefSeq" id="WP_269944279.1">
    <property type="nucleotide sequence ID" value="NZ_JAKMUT010000003.1"/>
</dbReference>
<feature type="domain" description="Release factor glutamine methyltransferase N-terminal" evidence="7">
    <location>
        <begin position="14"/>
        <end position="43"/>
    </location>
</feature>
<evidence type="ECO:0000259" key="7">
    <source>
        <dbReference type="Pfam" id="PF17827"/>
    </source>
</evidence>
<evidence type="ECO:0000259" key="6">
    <source>
        <dbReference type="Pfam" id="PF05175"/>
    </source>
</evidence>
<dbReference type="GO" id="GO:0032259">
    <property type="term" value="P:methylation"/>
    <property type="evidence" value="ECO:0007669"/>
    <property type="project" value="UniProtKB-KW"/>
</dbReference>
<dbReference type="Pfam" id="PF05175">
    <property type="entry name" value="MTS"/>
    <property type="match status" value="1"/>
</dbReference>
<evidence type="ECO:0000313" key="9">
    <source>
        <dbReference type="Proteomes" id="UP001146469"/>
    </source>
</evidence>
<keyword evidence="9" id="KW-1185">Reference proteome</keyword>
<feature type="domain" description="Release factor glutamine methyltransferase N-terminal" evidence="7">
    <location>
        <begin position="57"/>
        <end position="104"/>
    </location>
</feature>
<dbReference type="NCBIfam" id="TIGR00536">
    <property type="entry name" value="hemK_fam"/>
    <property type="match status" value="1"/>
</dbReference>
<dbReference type="AlphaFoldDB" id="A0A9X3LLP1"/>
<dbReference type="GO" id="GO:0003676">
    <property type="term" value="F:nucleic acid binding"/>
    <property type="evidence" value="ECO:0007669"/>
    <property type="project" value="InterPro"/>
</dbReference>
<dbReference type="Pfam" id="PF17827">
    <property type="entry name" value="PrmC_N"/>
    <property type="match status" value="2"/>
</dbReference>
<gene>
    <name evidence="8" type="ORF">L8V00_04015</name>
</gene>
<dbReference type="SUPFAM" id="SSF53335">
    <property type="entry name" value="S-adenosyl-L-methionine-dependent methyltransferases"/>
    <property type="match status" value="1"/>
</dbReference>
<dbReference type="InterPro" id="IPR002052">
    <property type="entry name" value="DNA_methylase_N6_adenine_CS"/>
</dbReference>
<feature type="domain" description="Methyltransferase small" evidence="6">
    <location>
        <begin position="141"/>
        <end position="236"/>
    </location>
</feature>
<keyword evidence="4" id="KW-0949">S-adenosyl-L-methionine</keyword>
<dbReference type="CDD" id="cd02440">
    <property type="entry name" value="AdoMet_MTases"/>
    <property type="match status" value="1"/>
</dbReference>
<name>A0A9X3LLP1_9CORY</name>
<comment type="catalytic activity">
    <reaction evidence="5">
        <text>L-glutaminyl-[peptide chain release factor] + S-adenosyl-L-methionine = N(5)-methyl-L-glutaminyl-[peptide chain release factor] + S-adenosyl-L-homocysteine + H(+)</text>
        <dbReference type="Rhea" id="RHEA:42896"/>
        <dbReference type="Rhea" id="RHEA-COMP:10271"/>
        <dbReference type="Rhea" id="RHEA-COMP:10272"/>
        <dbReference type="ChEBI" id="CHEBI:15378"/>
        <dbReference type="ChEBI" id="CHEBI:30011"/>
        <dbReference type="ChEBI" id="CHEBI:57856"/>
        <dbReference type="ChEBI" id="CHEBI:59789"/>
        <dbReference type="ChEBI" id="CHEBI:61891"/>
        <dbReference type="EC" id="2.1.1.297"/>
    </reaction>
</comment>
<dbReference type="Gene3D" id="1.10.8.10">
    <property type="entry name" value="DNA helicase RuvA subunit, C-terminal domain"/>
    <property type="match status" value="1"/>
</dbReference>
<dbReference type="InterPro" id="IPR029063">
    <property type="entry name" value="SAM-dependent_MTases_sf"/>
</dbReference>
<dbReference type="InterPro" id="IPR004556">
    <property type="entry name" value="HemK-like"/>
</dbReference>
<evidence type="ECO:0000256" key="4">
    <source>
        <dbReference type="ARBA" id="ARBA00022691"/>
    </source>
</evidence>
<dbReference type="EMBL" id="JAKMUT010000003">
    <property type="protein sequence ID" value="MCZ9289375.1"/>
    <property type="molecule type" value="Genomic_DNA"/>
</dbReference>
<keyword evidence="2 8" id="KW-0489">Methyltransferase</keyword>
<dbReference type="InterPro" id="IPR007848">
    <property type="entry name" value="Small_mtfrase_dom"/>
</dbReference>
<proteinExistence type="predicted"/>